<dbReference type="GO" id="GO:0022857">
    <property type="term" value="F:transmembrane transporter activity"/>
    <property type="evidence" value="ECO:0007669"/>
    <property type="project" value="InterPro"/>
</dbReference>
<name>A0A6F9DTE9_9ASCI</name>
<evidence type="ECO:0000256" key="3">
    <source>
        <dbReference type="ARBA" id="ARBA00022989"/>
    </source>
</evidence>
<dbReference type="AlphaFoldDB" id="A0A6F9DTE9"/>
<reference evidence="7" key="1">
    <citation type="submission" date="2020-04" db="EMBL/GenBank/DDBJ databases">
        <authorList>
            <person name="Neveu A P."/>
        </authorList>
    </citation>
    <scope>NUCLEOTIDE SEQUENCE</scope>
    <source>
        <tissue evidence="7">Whole embryo</tissue>
    </source>
</reference>
<evidence type="ECO:0000256" key="4">
    <source>
        <dbReference type="ARBA" id="ARBA00023136"/>
    </source>
</evidence>
<feature type="transmembrane region" description="Helical" evidence="6">
    <location>
        <begin position="342"/>
        <end position="361"/>
    </location>
</feature>
<feature type="transmembrane region" description="Helical" evidence="6">
    <location>
        <begin position="320"/>
        <end position="336"/>
    </location>
</feature>
<feature type="transmembrane region" description="Helical" evidence="6">
    <location>
        <begin position="373"/>
        <end position="397"/>
    </location>
</feature>
<dbReference type="InterPro" id="IPR036259">
    <property type="entry name" value="MFS_trans_sf"/>
</dbReference>
<feature type="transmembrane region" description="Helical" evidence="6">
    <location>
        <begin position="71"/>
        <end position="91"/>
    </location>
</feature>
<dbReference type="PANTHER" id="PTHR10924:SF6">
    <property type="entry name" value="SOLUTE CARRIER FAMILY 49 MEMBER A3"/>
    <property type="match status" value="1"/>
</dbReference>
<feature type="transmembrane region" description="Helical" evidence="6">
    <location>
        <begin position="31"/>
        <end position="51"/>
    </location>
</feature>
<feature type="transmembrane region" description="Helical" evidence="6">
    <location>
        <begin position="196"/>
        <end position="216"/>
    </location>
</feature>
<accession>A0A6F9DTE9</accession>
<gene>
    <name evidence="7" type="primary">Slc49a3</name>
</gene>
<dbReference type="Pfam" id="PF07690">
    <property type="entry name" value="MFS_1"/>
    <property type="match status" value="1"/>
</dbReference>
<dbReference type="EMBL" id="LR790428">
    <property type="protein sequence ID" value="CAB3266290.1"/>
    <property type="molecule type" value="mRNA"/>
</dbReference>
<feature type="transmembrane region" description="Helical" evidence="6">
    <location>
        <begin position="98"/>
        <end position="116"/>
    </location>
</feature>
<dbReference type="Gene3D" id="1.20.1250.20">
    <property type="entry name" value="MFS general substrate transporter like domains"/>
    <property type="match status" value="1"/>
</dbReference>
<keyword evidence="2 6" id="KW-0812">Transmembrane</keyword>
<dbReference type="GO" id="GO:0016020">
    <property type="term" value="C:membrane"/>
    <property type="evidence" value="ECO:0007669"/>
    <property type="project" value="UniProtKB-SubCell"/>
</dbReference>
<sequence>MSEDEKHENGFMGKSSTEILPDEYISYTKRWFVLLSVVGLNLAGAMIWLTFTPVAYKAVQFYNTDLDTINWLSLVFMVSGIPVGAVATWLLEAYGLKVALLLSAWLACIGSGIRIASVADGLSDDARIALLFVGQSLVALGQPFSMYAPAKTASTWFPEHQRALATTIAAVANPVGVVVAGLVSPLFVQQDGTLNAFHLLITTFAPAAFVALLTSVTMTSAEPPSPPSAGGIRKPGVFGDGLKDLFRNKNYMILVWTVGGGIGLYSTFATLLEQLLCPWGYSDTMAGICSAALTASGVVGAAVIGIYCDYSKQFSTMAKLCYTVTAVGTIIFAVVFHINMDYYILILIIGLGLFSFGVYPIGVELGAECTYPVGVATSSGLIMMSGQIQSIILVLILQSIGRPMSYEETVENNSKCYDFLASDETSTTLSSPLAAAAEQTTTRGETQESITYDLSVSMYVCAGYMALCAVGLLIFFRPKYLRMAAEQGEPTDHSSDLSSMHKTSKEDLSQL</sequence>
<organism evidence="7">
    <name type="scientific">Phallusia mammillata</name>
    <dbReference type="NCBI Taxonomy" id="59560"/>
    <lineage>
        <taxon>Eukaryota</taxon>
        <taxon>Metazoa</taxon>
        <taxon>Chordata</taxon>
        <taxon>Tunicata</taxon>
        <taxon>Ascidiacea</taxon>
        <taxon>Phlebobranchia</taxon>
        <taxon>Ascidiidae</taxon>
        <taxon>Phallusia</taxon>
    </lineage>
</organism>
<dbReference type="InterPro" id="IPR011701">
    <property type="entry name" value="MFS"/>
</dbReference>
<evidence type="ECO:0000256" key="6">
    <source>
        <dbReference type="SAM" id="Phobius"/>
    </source>
</evidence>
<dbReference type="InterPro" id="IPR049680">
    <property type="entry name" value="FLVCR1-2_SLC49-like"/>
</dbReference>
<feature type="transmembrane region" description="Helical" evidence="6">
    <location>
        <begin position="284"/>
        <end position="308"/>
    </location>
</feature>
<feature type="transmembrane region" description="Helical" evidence="6">
    <location>
        <begin position="251"/>
        <end position="272"/>
    </location>
</feature>
<comment type="subcellular location">
    <subcellularLocation>
        <location evidence="1">Membrane</location>
        <topology evidence="1">Multi-pass membrane protein</topology>
    </subcellularLocation>
</comment>
<keyword evidence="3 6" id="KW-1133">Transmembrane helix</keyword>
<feature type="transmembrane region" description="Helical" evidence="6">
    <location>
        <begin position="456"/>
        <end position="476"/>
    </location>
</feature>
<dbReference type="SUPFAM" id="SSF103473">
    <property type="entry name" value="MFS general substrate transporter"/>
    <property type="match status" value="1"/>
</dbReference>
<evidence type="ECO:0000256" key="1">
    <source>
        <dbReference type="ARBA" id="ARBA00004141"/>
    </source>
</evidence>
<feature type="transmembrane region" description="Helical" evidence="6">
    <location>
        <begin position="128"/>
        <end position="150"/>
    </location>
</feature>
<feature type="transmembrane region" description="Helical" evidence="6">
    <location>
        <begin position="162"/>
        <end position="184"/>
    </location>
</feature>
<dbReference type="PANTHER" id="PTHR10924">
    <property type="entry name" value="MAJOR FACILITATOR SUPERFAMILY PROTEIN-RELATED"/>
    <property type="match status" value="1"/>
</dbReference>
<keyword evidence="4 6" id="KW-0472">Membrane</keyword>
<evidence type="ECO:0000256" key="2">
    <source>
        <dbReference type="ARBA" id="ARBA00022692"/>
    </source>
</evidence>
<evidence type="ECO:0000313" key="7">
    <source>
        <dbReference type="EMBL" id="CAB3266290.1"/>
    </source>
</evidence>
<evidence type="ECO:0000256" key="5">
    <source>
        <dbReference type="SAM" id="MobiDB-lite"/>
    </source>
</evidence>
<proteinExistence type="evidence at transcript level"/>
<feature type="region of interest" description="Disordered" evidence="5">
    <location>
        <begin position="487"/>
        <end position="511"/>
    </location>
</feature>
<protein>
    <submittedName>
        <fullName evidence="7">Major facilitator superfamily domain-containing protein 7-a-like</fullName>
    </submittedName>
</protein>